<keyword evidence="5" id="KW-1185">Reference proteome</keyword>
<dbReference type="Gene3D" id="2.130.10.30">
    <property type="entry name" value="Regulator of chromosome condensation 1/beta-lactamase-inhibitor protein II"/>
    <property type="match status" value="2"/>
</dbReference>
<keyword evidence="1" id="KW-0677">Repeat</keyword>
<accession>A0ABR1G8L3</accession>
<dbReference type="PROSITE" id="PS00626">
    <property type="entry name" value="RCC1_2"/>
    <property type="match status" value="1"/>
</dbReference>
<protein>
    <submittedName>
        <fullName evidence="4">Guanyl-nucleotide exchange factor</fullName>
    </submittedName>
</protein>
<evidence type="ECO:0000256" key="2">
    <source>
        <dbReference type="PROSITE-ProRule" id="PRU00235"/>
    </source>
</evidence>
<evidence type="ECO:0000256" key="3">
    <source>
        <dbReference type="SAM" id="MobiDB-lite"/>
    </source>
</evidence>
<dbReference type="EMBL" id="JBBJCI010000080">
    <property type="protein sequence ID" value="KAK7249322.1"/>
    <property type="molecule type" value="Genomic_DNA"/>
</dbReference>
<dbReference type="InterPro" id="IPR051210">
    <property type="entry name" value="Ub_ligase/GEF_domain"/>
</dbReference>
<evidence type="ECO:0000313" key="5">
    <source>
        <dbReference type="Proteomes" id="UP001363151"/>
    </source>
</evidence>
<organism evidence="4 5">
    <name type="scientific">Aureococcus anophagefferens</name>
    <name type="common">Harmful bloom alga</name>
    <dbReference type="NCBI Taxonomy" id="44056"/>
    <lineage>
        <taxon>Eukaryota</taxon>
        <taxon>Sar</taxon>
        <taxon>Stramenopiles</taxon>
        <taxon>Ochrophyta</taxon>
        <taxon>Pelagophyceae</taxon>
        <taxon>Pelagomonadales</taxon>
        <taxon>Pelagomonadaceae</taxon>
        <taxon>Aureococcus</taxon>
    </lineage>
</organism>
<feature type="repeat" description="RCC1" evidence="2">
    <location>
        <begin position="243"/>
        <end position="299"/>
    </location>
</feature>
<reference evidence="4 5" key="1">
    <citation type="submission" date="2024-03" db="EMBL/GenBank/DDBJ databases">
        <title>Aureococcus anophagefferens CCMP1851 and Kratosvirus quantuckense: Draft genome of a second virus-susceptible host strain in the model system.</title>
        <authorList>
            <person name="Chase E."/>
            <person name="Truchon A.R."/>
            <person name="Schepens W."/>
            <person name="Wilhelm S.W."/>
        </authorList>
    </citation>
    <scope>NUCLEOTIDE SEQUENCE [LARGE SCALE GENOMIC DNA]</scope>
    <source>
        <strain evidence="4 5">CCMP1851</strain>
    </source>
</reference>
<evidence type="ECO:0000313" key="4">
    <source>
        <dbReference type="EMBL" id="KAK7249322.1"/>
    </source>
</evidence>
<dbReference type="SUPFAM" id="SSF50985">
    <property type="entry name" value="RCC1/BLIP-II"/>
    <property type="match status" value="1"/>
</dbReference>
<proteinExistence type="predicted"/>
<feature type="region of interest" description="Disordered" evidence="3">
    <location>
        <begin position="394"/>
        <end position="419"/>
    </location>
</feature>
<gene>
    <name evidence="4" type="ORF">SO694_00047278</name>
</gene>
<evidence type="ECO:0000256" key="1">
    <source>
        <dbReference type="ARBA" id="ARBA00022737"/>
    </source>
</evidence>
<dbReference type="InterPro" id="IPR009091">
    <property type="entry name" value="RCC1/BLIP-II"/>
</dbReference>
<feature type="repeat" description="RCC1" evidence="2">
    <location>
        <begin position="448"/>
        <end position="501"/>
    </location>
</feature>
<dbReference type="PROSITE" id="PS50012">
    <property type="entry name" value="RCC1_3"/>
    <property type="match status" value="3"/>
</dbReference>
<dbReference type="Proteomes" id="UP001363151">
    <property type="component" value="Unassembled WGS sequence"/>
</dbReference>
<dbReference type="PANTHER" id="PTHR22870">
    <property type="entry name" value="REGULATOR OF CHROMOSOME CONDENSATION"/>
    <property type="match status" value="1"/>
</dbReference>
<dbReference type="InterPro" id="IPR000408">
    <property type="entry name" value="Reg_chr_condens"/>
</dbReference>
<sequence length="603" mass="61488">MECRNPYLPGAGRSETRGLAGVGAHASLASTGPHVAAHSDLRRTTNVASARRGLDGARYRERLQAYAGLSGAGPPPRTGDARDLAGHLSTTSLRHDGAPAAMRAFEAPALKQAGACSRSAEALGQGSASAARDAARCAPRRAAAPGAPPPPFARPPAACARALLFLANADVAACAAVSAYWADELLLDYAALRVQFGALLPGIRAPSFLASLAALAAARGARGCARRAGDGLRGAPRRRVPARGCVAWGRNDSGQTGDARLAGGPAGPPLPAWVAGLPERTPPVAAAAGADHSVFLDSDGAVYDCGVDGAGDRPIPRPVSSRVREIARRVVAVAAGERYTLALTTRGEVYSWGECLFGALGTGAFLEKRARAAVGLPRTTRVSAGPHHALGRAGLRAPAATPAAATRRRDVAGDRAHDRARPEAVALAGDVVDASAAAPTPLAGGRGRAVFGFGLASFGRTGVDVGWPRRANVWRPEAVALAARVVRVAAGASTRFALDDGGAPGPGAGRAPRARDGARRVRARAPVKLPSPAVAIAAHAAHARGDGAGDDGAARLAWGRGDHGRLGVADAFGNCDIRDRATPTVVTLPSEADRRRHARAPYY</sequence>
<comment type="caution">
    <text evidence="4">The sequence shown here is derived from an EMBL/GenBank/DDBJ whole genome shotgun (WGS) entry which is preliminary data.</text>
</comment>
<feature type="compositionally biased region" description="Basic and acidic residues" evidence="3">
    <location>
        <begin position="407"/>
        <end position="419"/>
    </location>
</feature>
<feature type="compositionally biased region" description="Low complexity" evidence="3">
    <location>
        <begin position="394"/>
        <end position="405"/>
    </location>
</feature>
<dbReference type="Pfam" id="PF13540">
    <property type="entry name" value="RCC1_2"/>
    <property type="match status" value="1"/>
</dbReference>
<dbReference type="PANTHER" id="PTHR22870:SF408">
    <property type="entry name" value="OS09G0560450 PROTEIN"/>
    <property type="match status" value="1"/>
</dbReference>
<feature type="repeat" description="RCC1" evidence="2">
    <location>
        <begin position="300"/>
        <end position="346"/>
    </location>
</feature>
<name>A0ABR1G8L3_AURAN</name>
<feature type="region of interest" description="Disordered" evidence="3">
    <location>
        <begin position="500"/>
        <end position="520"/>
    </location>
</feature>